<feature type="transmembrane region" description="Helical" evidence="1">
    <location>
        <begin position="12"/>
        <end position="34"/>
    </location>
</feature>
<accession>A0AAD4JUG7</accession>
<evidence type="ECO:0000313" key="2">
    <source>
        <dbReference type="EMBL" id="KAH8359135.1"/>
    </source>
</evidence>
<protein>
    <submittedName>
        <fullName evidence="2">Uncharacterized protein</fullName>
    </submittedName>
</protein>
<dbReference type="SMART" id="SM00718">
    <property type="entry name" value="DM4_12"/>
    <property type="match status" value="1"/>
</dbReference>
<dbReference type="Proteomes" id="UP001200034">
    <property type="component" value="Unassembled WGS sequence"/>
</dbReference>
<keyword evidence="1" id="KW-1133">Transmembrane helix</keyword>
<organism evidence="2 3">
    <name type="scientific">Drosophila rubida</name>
    <dbReference type="NCBI Taxonomy" id="30044"/>
    <lineage>
        <taxon>Eukaryota</taxon>
        <taxon>Metazoa</taxon>
        <taxon>Ecdysozoa</taxon>
        <taxon>Arthropoda</taxon>
        <taxon>Hexapoda</taxon>
        <taxon>Insecta</taxon>
        <taxon>Pterygota</taxon>
        <taxon>Neoptera</taxon>
        <taxon>Endopterygota</taxon>
        <taxon>Diptera</taxon>
        <taxon>Brachycera</taxon>
        <taxon>Muscomorpha</taxon>
        <taxon>Ephydroidea</taxon>
        <taxon>Drosophilidae</taxon>
        <taxon>Drosophila</taxon>
    </lineage>
</organism>
<dbReference type="PANTHER" id="PTHR21398:SF4">
    <property type="entry name" value="AGAP002980-PA"/>
    <property type="match status" value="1"/>
</dbReference>
<keyword evidence="1" id="KW-0472">Membrane</keyword>
<gene>
    <name evidence="2" type="ORF">KR093_004495</name>
</gene>
<evidence type="ECO:0000256" key="1">
    <source>
        <dbReference type="SAM" id="Phobius"/>
    </source>
</evidence>
<dbReference type="Pfam" id="PF07841">
    <property type="entry name" value="DM4_12"/>
    <property type="match status" value="1"/>
</dbReference>
<keyword evidence="3" id="KW-1185">Reference proteome</keyword>
<sequence length="221" mass="25023">MRRPQQHNSNSTTLVVFIVLSVILTTGTTGFLLFPTSTVLQLTSSMSVPIDIANRKVFMDLGFQMNYNLPFDPASFYNPTIWSNALERRKRHTDGFSGTVRELLEAENGIHPSDFTAGELYAGLELRLEENGFHRSCLLRSVCELALHPLADDHSYSFNLIVKILTFLLTPSQHEGFGPSEKLYQHRYERAEKIGFMGGDCQKAYPKCELDVITIFSKIVR</sequence>
<comment type="caution">
    <text evidence="2">The sequence shown here is derived from an EMBL/GenBank/DDBJ whole genome shotgun (WGS) entry which is preliminary data.</text>
</comment>
<keyword evidence="1" id="KW-0812">Transmembrane</keyword>
<dbReference type="EMBL" id="JAJJHW010003409">
    <property type="protein sequence ID" value="KAH8359135.1"/>
    <property type="molecule type" value="Genomic_DNA"/>
</dbReference>
<dbReference type="PANTHER" id="PTHR21398">
    <property type="entry name" value="AGAP007094-PA"/>
    <property type="match status" value="1"/>
</dbReference>
<dbReference type="AlphaFoldDB" id="A0AAD4JUG7"/>
<proteinExistence type="predicted"/>
<name>A0AAD4JUG7_9MUSC</name>
<evidence type="ECO:0000313" key="3">
    <source>
        <dbReference type="Proteomes" id="UP001200034"/>
    </source>
</evidence>
<reference evidence="2" key="1">
    <citation type="journal article" date="2021" name="Mol. Ecol. Resour.">
        <title>Phylogenomic analyses of the genus Drosophila reveals genomic signals of climate adaptation.</title>
        <authorList>
            <person name="Li F."/>
            <person name="Rane R.V."/>
            <person name="Luria V."/>
            <person name="Xiong Z."/>
            <person name="Chen J."/>
            <person name="Li Z."/>
            <person name="Catullo R.A."/>
            <person name="Griffin P.C."/>
            <person name="Schiffer M."/>
            <person name="Pearce S."/>
            <person name="Lee S.F."/>
            <person name="McElroy K."/>
            <person name="Stocker A."/>
            <person name="Shirriffs J."/>
            <person name="Cockerell F."/>
            <person name="Coppin C."/>
            <person name="Sgro C.M."/>
            <person name="Karger A."/>
            <person name="Cain J.W."/>
            <person name="Weber J.A."/>
            <person name="Santpere G."/>
            <person name="Kirschner M.W."/>
            <person name="Hoffmann A.A."/>
            <person name="Oakeshott J.G."/>
            <person name="Zhang G."/>
        </authorList>
    </citation>
    <scope>NUCLEOTIDE SEQUENCE</scope>
    <source>
        <strain evidence="2">BGI-SZ-2011g</strain>
    </source>
</reference>
<dbReference type="InterPro" id="IPR006631">
    <property type="entry name" value="DM4_12"/>
</dbReference>